<dbReference type="GO" id="GO:0003993">
    <property type="term" value="F:acid phosphatase activity"/>
    <property type="evidence" value="ECO:0007669"/>
    <property type="project" value="InterPro"/>
</dbReference>
<dbReference type="SUPFAM" id="SSF56300">
    <property type="entry name" value="Metallo-dependent phosphatases"/>
    <property type="match status" value="1"/>
</dbReference>
<dbReference type="Pfam" id="PF16656">
    <property type="entry name" value="Pur_ac_phosph_N"/>
    <property type="match status" value="1"/>
</dbReference>
<evidence type="ECO:0000256" key="2">
    <source>
        <dbReference type="SAM" id="SignalP"/>
    </source>
</evidence>
<dbReference type="GO" id="GO:0046872">
    <property type="term" value="F:metal ion binding"/>
    <property type="evidence" value="ECO:0007669"/>
    <property type="project" value="InterPro"/>
</dbReference>
<evidence type="ECO:0000259" key="3">
    <source>
        <dbReference type="Pfam" id="PF00149"/>
    </source>
</evidence>
<dbReference type="InterPro" id="IPR008963">
    <property type="entry name" value="Purple_acid_Pase-like_N"/>
</dbReference>
<evidence type="ECO:0000256" key="1">
    <source>
        <dbReference type="ARBA" id="ARBA00022729"/>
    </source>
</evidence>
<dbReference type="Gene3D" id="2.60.40.380">
    <property type="entry name" value="Purple acid phosphatase-like, N-terminal"/>
    <property type="match status" value="1"/>
</dbReference>
<dbReference type="SUPFAM" id="SSF49363">
    <property type="entry name" value="Purple acid phosphatase, N-terminal domain"/>
    <property type="match status" value="1"/>
</dbReference>
<dbReference type="Gene3D" id="3.60.21.10">
    <property type="match status" value="1"/>
</dbReference>
<organism evidence="5 6">
    <name type="scientific">Rudaeicoccus suwonensis</name>
    <dbReference type="NCBI Taxonomy" id="657409"/>
    <lineage>
        <taxon>Bacteria</taxon>
        <taxon>Bacillati</taxon>
        <taxon>Actinomycetota</taxon>
        <taxon>Actinomycetes</taxon>
        <taxon>Micrococcales</taxon>
        <taxon>Dermacoccaceae</taxon>
        <taxon>Rudaeicoccus</taxon>
    </lineage>
</organism>
<dbReference type="InterPro" id="IPR015914">
    <property type="entry name" value="PAPs_N"/>
</dbReference>
<evidence type="ECO:0000259" key="4">
    <source>
        <dbReference type="Pfam" id="PF16656"/>
    </source>
</evidence>
<name>A0A561EB26_9MICO</name>
<keyword evidence="1 2" id="KW-0732">Signal</keyword>
<dbReference type="InterPro" id="IPR006311">
    <property type="entry name" value="TAT_signal"/>
</dbReference>
<dbReference type="AlphaFoldDB" id="A0A561EB26"/>
<protein>
    <submittedName>
        <fullName evidence="5">Secreted protein</fullName>
    </submittedName>
</protein>
<reference evidence="5 6" key="1">
    <citation type="submission" date="2019-06" db="EMBL/GenBank/DDBJ databases">
        <title>Sequencing the genomes of 1000 actinobacteria strains.</title>
        <authorList>
            <person name="Klenk H.-P."/>
        </authorList>
    </citation>
    <scope>NUCLEOTIDE SEQUENCE [LARGE SCALE GENOMIC DNA]</scope>
    <source>
        <strain evidence="5 6">DSM 19560</strain>
    </source>
</reference>
<dbReference type="NCBIfam" id="TIGR01409">
    <property type="entry name" value="TAT_signal_seq"/>
    <property type="match status" value="1"/>
</dbReference>
<feature type="signal peptide" evidence="2">
    <location>
        <begin position="1"/>
        <end position="32"/>
    </location>
</feature>
<dbReference type="InterPro" id="IPR019546">
    <property type="entry name" value="TAT_signal_bac_arc"/>
</dbReference>
<gene>
    <name evidence="5" type="ORF">BKA23_1643</name>
</gene>
<accession>A0A561EB26</accession>
<dbReference type="InterPro" id="IPR004843">
    <property type="entry name" value="Calcineurin-like_PHP"/>
</dbReference>
<dbReference type="InterPro" id="IPR039331">
    <property type="entry name" value="PAPs-like"/>
</dbReference>
<dbReference type="Proteomes" id="UP000318297">
    <property type="component" value="Unassembled WGS sequence"/>
</dbReference>
<keyword evidence="6" id="KW-1185">Reference proteome</keyword>
<feature type="chain" id="PRO_5022235036" evidence="2">
    <location>
        <begin position="33"/>
        <end position="533"/>
    </location>
</feature>
<feature type="domain" description="Calcineurin-like phosphoesterase" evidence="3">
    <location>
        <begin position="171"/>
        <end position="374"/>
    </location>
</feature>
<dbReference type="OrthoDB" id="9804511at2"/>
<dbReference type="PANTHER" id="PTHR22953:SF153">
    <property type="entry name" value="PURPLE ACID PHOSPHATASE"/>
    <property type="match status" value="1"/>
</dbReference>
<dbReference type="InterPro" id="IPR029052">
    <property type="entry name" value="Metallo-depent_PP-like"/>
</dbReference>
<dbReference type="Pfam" id="PF00149">
    <property type="entry name" value="Metallophos"/>
    <property type="match status" value="1"/>
</dbReference>
<dbReference type="EMBL" id="VIVQ01000001">
    <property type="protein sequence ID" value="TWE12823.1"/>
    <property type="molecule type" value="Genomic_DNA"/>
</dbReference>
<sequence>MSDVSRRNLLRGSAAVGIAGAGTALLQSKAFAAPTLVTGPAVAGAPTAQQIHLQYGGDPRTQMTVSWATPASVRRPRVRLSDQHGHVIREVPADTRSYVDGINKVETICHHGSIGGLRPGATYVYDILADGAAPVRGTMTTAPAGPAAFRFTSFGDLSTPNTAWKKSSLNAATAVHQVAAFNPLFHLHNGDLSYANDNQQSQPQVWGDFMNNIQTAAGHIPWMPALGNHETEWGNGPLGYASYQTRFALPDNGFQRQGWQGNWYSFQVGSVLFVALDANDVIYQNDGSANPDASKQGLYIRGYSGGAQQRWLEQTLRAARRDPGIDWIIPFQHQLAMSSSASGSGGDLGIREAFMPLFDVYDVDLVLCGHDHDYERTYTVHGVDHGSDWLRPQVVGTGLRTIDVTHGRVHLTLGGGGTSGHDDVYGADTVGSNPVYGGDPVAQVYTDRPADAIFKADASGSEIATWSAVRDSDTSHPWGVATFDVDPGSWHSGQTSIKVTYWHTPAATLANPFPAPTPFDSFTLTKTRSHGWG</sequence>
<dbReference type="RefSeq" id="WP_145227104.1">
    <property type="nucleotide sequence ID" value="NZ_VIVQ01000001.1"/>
</dbReference>
<dbReference type="PROSITE" id="PS51318">
    <property type="entry name" value="TAT"/>
    <property type="match status" value="1"/>
</dbReference>
<proteinExistence type="predicted"/>
<evidence type="ECO:0000313" key="6">
    <source>
        <dbReference type="Proteomes" id="UP000318297"/>
    </source>
</evidence>
<evidence type="ECO:0000313" key="5">
    <source>
        <dbReference type="EMBL" id="TWE12823.1"/>
    </source>
</evidence>
<feature type="domain" description="Purple acid phosphatase N-terminal" evidence="4">
    <location>
        <begin position="49"/>
        <end position="131"/>
    </location>
</feature>
<comment type="caution">
    <text evidence="5">The sequence shown here is derived from an EMBL/GenBank/DDBJ whole genome shotgun (WGS) entry which is preliminary data.</text>
</comment>
<dbReference type="PANTHER" id="PTHR22953">
    <property type="entry name" value="ACID PHOSPHATASE RELATED"/>
    <property type="match status" value="1"/>
</dbReference>